<evidence type="ECO:0000313" key="5">
    <source>
        <dbReference type="Proteomes" id="UP000238191"/>
    </source>
</evidence>
<sequence length="306" mass="33614">MQSIRAAPCWQICFLSELTGVIGRSAVPASPAPSCAVIVLTYNWPQALRRVLANLARQSQLPDEVIVVDDGSGADTAALLVELAAAFPVPLRHLWQQDLGFRAARCRNLGIAATGADYVILIDGDMLVHPQFVADHLALARRGRFQQGGRIKLTERATAAVLAGRRLPGFTPWAPADFAAFDAMPRLYAFRQPWLARWKAARPGGRVMSCNMSFWREDLLRVNGFDEAMQGYGAEDRELAVRLVNAGLAKHPLKWAALAFHLEHGSRAQQDVDDASLPNNQRLLECQRRGTVRCVQGLDAHLPGSH</sequence>
<dbReference type="SUPFAM" id="SSF53448">
    <property type="entry name" value="Nucleotide-diphospho-sugar transferases"/>
    <property type="match status" value="1"/>
</dbReference>
<dbReference type="AlphaFoldDB" id="A0A2S7D212"/>
<dbReference type="InterPro" id="IPR029044">
    <property type="entry name" value="Nucleotide-diphossugar_trans"/>
</dbReference>
<dbReference type="PANTHER" id="PTHR43685">
    <property type="entry name" value="GLYCOSYLTRANSFERASE"/>
    <property type="match status" value="1"/>
</dbReference>
<reference evidence="5" key="1">
    <citation type="submission" date="2016-08" db="EMBL/GenBank/DDBJ databases">
        <authorList>
            <person name="Merda D."/>
            <person name="Briand M."/>
            <person name="Taghouti G."/>
            <person name="Carrere S."/>
            <person name="Gouzy J."/>
            <person name="Portier P."/>
            <person name="Jacques M.-A."/>
            <person name="Fischer-Le Saux M."/>
        </authorList>
    </citation>
    <scope>NUCLEOTIDE SEQUENCE [LARGE SCALE GENOMIC DNA]</scope>
    <source>
        <strain evidence="5">CFBP4643</strain>
    </source>
</reference>
<protein>
    <submittedName>
        <fullName evidence="4">Glycosyl transferase</fullName>
    </submittedName>
</protein>
<dbReference type="InterPro" id="IPR001173">
    <property type="entry name" value="Glyco_trans_2-like"/>
</dbReference>
<keyword evidence="1 4" id="KW-0808">Transferase</keyword>
<dbReference type="PANTHER" id="PTHR43685:SF3">
    <property type="entry name" value="SLR2126 PROTEIN"/>
    <property type="match status" value="1"/>
</dbReference>
<dbReference type="EMBL" id="MDEI01000010">
    <property type="protein sequence ID" value="PPU67764.1"/>
    <property type="molecule type" value="Genomic_DNA"/>
</dbReference>
<dbReference type="CDD" id="cd06420">
    <property type="entry name" value="GT2_Chondriotin_Pol_N"/>
    <property type="match status" value="1"/>
</dbReference>
<proteinExistence type="predicted"/>
<dbReference type="Pfam" id="PF02709">
    <property type="entry name" value="Glyco_transf_7C"/>
    <property type="match status" value="1"/>
</dbReference>
<dbReference type="Pfam" id="PF00535">
    <property type="entry name" value="Glycos_transf_2"/>
    <property type="match status" value="1"/>
</dbReference>
<gene>
    <name evidence="4" type="ORF">XpiCFBP4643_12855</name>
</gene>
<feature type="domain" description="Glycosyltransferase 2-like" evidence="2">
    <location>
        <begin position="37"/>
        <end position="145"/>
    </location>
</feature>
<dbReference type="Gene3D" id="3.90.550.10">
    <property type="entry name" value="Spore Coat Polysaccharide Biosynthesis Protein SpsA, Chain A"/>
    <property type="match status" value="1"/>
</dbReference>
<keyword evidence="5" id="KW-1185">Reference proteome</keyword>
<accession>A0A2S7D212</accession>
<evidence type="ECO:0000259" key="3">
    <source>
        <dbReference type="Pfam" id="PF02709"/>
    </source>
</evidence>
<organism evidence="4 5">
    <name type="scientific">Xanthomonas pisi</name>
    <dbReference type="NCBI Taxonomy" id="56457"/>
    <lineage>
        <taxon>Bacteria</taxon>
        <taxon>Pseudomonadati</taxon>
        <taxon>Pseudomonadota</taxon>
        <taxon>Gammaproteobacteria</taxon>
        <taxon>Lysobacterales</taxon>
        <taxon>Lysobacteraceae</taxon>
        <taxon>Xanthomonas</taxon>
    </lineage>
</organism>
<dbReference type="InterPro" id="IPR027791">
    <property type="entry name" value="Galactosyl_T_C"/>
</dbReference>
<evidence type="ECO:0000256" key="1">
    <source>
        <dbReference type="ARBA" id="ARBA00022679"/>
    </source>
</evidence>
<name>A0A2S7D212_9XANT</name>
<dbReference type="OrthoDB" id="9801954at2"/>
<feature type="domain" description="Galactosyltransferase C-terminal" evidence="3">
    <location>
        <begin position="197"/>
        <end position="249"/>
    </location>
</feature>
<evidence type="ECO:0000259" key="2">
    <source>
        <dbReference type="Pfam" id="PF00535"/>
    </source>
</evidence>
<comment type="caution">
    <text evidence="4">The sequence shown here is derived from an EMBL/GenBank/DDBJ whole genome shotgun (WGS) entry which is preliminary data.</text>
</comment>
<dbReference type="Proteomes" id="UP000238191">
    <property type="component" value="Unassembled WGS sequence"/>
</dbReference>
<dbReference type="InterPro" id="IPR050834">
    <property type="entry name" value="Glycosyltransf_2"/>
</dbReference>
<dbReference type="GO" id="GO:0016740">
    <property type="term" value="F:transferase activity"/>
    <property type="evidence" value="ECO:0007669"/>
    <property type="project" value="UniProtKB-KW"/>
</dbReference>
<evidence type="ECO:0000313" key="4">
    <source>
        <dbReference type="EMBL" id="PPU67764.1"/>
    </source>
</evidence>